<dbReference type="PANTHER" id="PTHR45833">
    <property type="entry name" value="METHIONINE SYNTHASE"/>
    <property type="match status" value="1"/>
</dbReference>
<keyword evidence="2" id="KW-0479">Metal-binding</keyword>
<sequence length="216" mass="23535">MQNEITLDDIRESSGKNSTDGLRKAIVTYNKNLAENSVKKIIADKQIDTLKVLKVITETLRLVGNAFGRDELFLPDLLSAADIMQSVMPILEEEIKKSGKERDVLGKVVLGTVKGDIHSIGKTMVGTLLIASGFKVYDLGIDVSSDKFIDAIKKYNPDMLAMSALLTTTAYEQKNVMDALQKEGLRKNIKVMVGGAPITQEFADNIGADGYDPTAP</sequence>
<dbReference type="SMART" id="SM01018">
    <property type="entry name" value="B12-binding_2"/>
    <property type="match status" value="1"/>
</dbReference>
<dbReference type="SUPFAM" id="SSF52242">
    <property type="entry name" value="Cobalamin (vitamin B12)-binding domain"/>
    <property type="match status" value="1"/>
</dbReference>
<dbReference type="InterPro" id="IPR003759">
    <property type="entry name" value="Cbl-bd_cap"/>
</dbReference>
<dbReference type="FunFam" id="3.40.50.280:FF:000003">
    <property type="entry name" value="Dimethylamine methyltransferase corrinoid protein"/>
    <property type="match status" value="1"/>
</dbReference>
<dbReference type="GO" id="GO:0050667">
    <property type="term" value="P:homocysteine metabolic process"/>
    <property type="evidence" value="ECO:0007669"/>
    <property type="project" value="TreeGrafter"/>
</dbReference>
<dbReference type="InterPro" id="IPR036724">
    <property type="entry name" value="Cobalamin-bd_sf"/>
</dbReference>
<feature type="domain" description="B12-binding N-terminal" evidence="5">
    <location>
        <begin position="9"/>
        <end position="103"/>
    </location>
</feature>
<comment type="similarity">
    <text evidence="1">Belongs to the methylamine corrinoid protein family.</text>
</comment>
<dbReference type="AlphaFoldDB" id="X1NZK5"/>
<dbReference type="GO" id="GO:0008705">
    <property type="term" value="F:methionine synthase activity"/>
    <property type="evidence" value="ECO:0007669"/>
    <property type="project" value="TreeGrafter"/>
</dbReference>
<comment type="caution">
    <text evidence="6">The sequence shown here is derived from an EMBL/GenBank/DDBJ whole genome shotgun (WGS) entry which is preliminary data.</text>
</comment>
<dbReference type="GO" id="GO:0005829">
    <property type="term" value="C:cytosol"/>
    <property type="evidence" value="ECO:0007669"/>
    <property type="project" value="TreeGrafter"/>
</dbReference>
<dbReference type="GO" id="GO:0046872">
    <property type="term" value="F:metal ion binding"/>
    <property type="evidence" value="ECO:0007669"/>
    <property type="project" value="UniProtKB-KW"/>
</dbReference>
<organism evidence="6">
    <name type="scientific">marine sediment metagenome</name>
    <dbReference type="NCBI Taxonomy" id="412755"/>
    <lineage>
        <taxon>unclassified sequences</taxon>
        <taxon>metagenomes</taxon>
        <taxon>ecological metagenomes</taxon>
    </lineage>
</organism>
<keyword evidence="3" id="KW-0170">Cobalt</keyword>
<protein>
    <recommendedName>
        <fullName evidence="7">B12-binding domain-containing protein</fullName>
    </recommendedName>
</protein>
<dbReference type="Pfam" id="PF02310">
    <property type="entry name" value="B12-binding"/>
    <property type="match status" value="1"/>
</dbReference>
<dbReference type="PROSITE" id="PS51332">
    <property type="entry name" value="B12_BINDING"/>
    <property type="match status" value="1"/>
</dbReference>
<dbReference type="Gene3D" id="3.40.50.280">
    <property type="entry name" value="Cobalamin-binding domain"/>
    <property type="match status" value="1"/>
</dbReference>
<feature type="domain" description="B12-binding" evidence="4">
    <location>
        <begin position="105"/>
        <end position="216"/>
    </location>
</feature>
<dbReference type="EMBL" id="BARV01033320">
    <property type="protein sequence ID" value="GAI49048.1"/>
    <property type="molecule type" value="Genomic_DNA"/>
</dbReference>
<gene>
    <name evidence="6" type="ORF">S06H3_52388</name>
</gene>
<evidence type="ECO:0000259" key="5">
    <source>
        <dbReference type="PROSITE" id="PS51337"/>
    </source>
</evidence>
<evidence type="ECO:0000313" key="6">
    <source>
        <dbReference type="EMBL" id="GAI49048.1"/>
    </source>
</evidence>
<dbReference type="SUPFAM" id="SSF47644">
    <property type="entry name" value="Methionine synthase domain"/>
    <property type="match status" value="1"/>
</dbReference>
<dbReference type="PANTHER" id="PTHR45833:SF1">
    <property type="entry name" value="METHIONINE SYNTHASE"/>
    <property type="match status" value="1"/>
</dbReference>
<evidence type="ECO:0008006" key="7">
    <source>
        <dbReference type="Google" id="ProtNLM"/>
    </source>
</evidence>
<dbReference type="InterPro" id="IPR050554">
    <property type="entry name" value="Met_Synthase/Corrinoid"/>
</dbReference>
<feature type="non-terminal residue" evidence="6">
    <location>
        <position position="216"/>
    </location>
</feature>
<dbReference type="GO" id="GO:0031419">
    <property type="term" value="F:cobalamin binding"/>
    <property type="evidence" value="ECO:0007669"/>
    <property type="project" value="InterPro"/>
</dbReference>
<evidence type="ECO:0000256" key="3">
    <source>
        <dbReference type="ARBA" id="ARBA00023285"/>
    </source>
</evidence>
<proteinExistence type="inferred from homology"/>
<dbReference type="PROSITE" id="PS51337">
    <property type="entry name" value="B12_BINDING_NTER"/>
    <property type="match status" value="1"/>
</dbReference>
<dbReference type="Gene3D" id="1.10.1240.10">
    <property type="entry name" value="Methionine synthase domain"/>
    <property type="match status" value="1"/>
</dbReference>
<dbReference type="InterPro" id="IPR006158">
    <property type="entry name" value="Cobalamin-bd"/>
</dbReference>
<evidence type="ECO:0000256" key="1">
    <source>
        <dbReference type="ARBA" id="ARBA00010854"/>
    </source>
</evidence>
<reference evidence="6" key="1">
    <citation type="journal article" date="2014" name="Front. Microbiol.">
        <title>High frequency of phylogenetically diverse reductive dehalogenase-homologous genes in deep subseafloor sedimentary metagenomes.</title>
        <authorList>
            <person name="Kawai M."/>
            <person name="Futagami T."/>
            <person name="Toyoda A."/>
            <person name="Takaki Y."/>
            <person name="Nishi S."/>
            <person name="Hori S."/>
            <person name="Arai W."/>
            <person name="Tsubouchi T."/>
            <person name="Morono Y."/>
            <person name="Uchiyama I."/>
            <person name="Ito T."/>
            <person name="Fujiyama A."/>
            <person name="Inagaki F."/>
            <person name="Takami H."/>
        </authorList>
    </citation>
    <scope>NUCLEOTIDE SEQUENCE</scope>
    <source>
        <strain evidence="6">Expedition CK06-06</strain>
    </source>
</reference>
<accession>X1NZK5</accession>
<evidence type="ECO:0000259" key="4">
    <source>
        <dbReference type="PROSITE" id="PS51332"/>
    </source>
</evidence>
<evidence type="ECO:0000256" key="2">
    <source>
        <dbReference type="ARBA" id="ARBA00022723"/>
    </source>
</evidence>
<dbReference type="GO" id="GO:0046653">
    <property type="term" value="P:tetrahydrofolate metabolic process"/>
    <property type="evidence" value="ECO:0007669"/>
    <property type="project" value="TreeGrafter"/>
</dbReference>
<name>X1NZK5_9ZZZZ</name>
<dbReference type="Pfam" id="PF02607">
    <property type="entry name" value="B12-binding_2"/>
    <property type="match status" value="1"/>
</dbReference>
<dbReference type="InterPro" id="IPR036594">
    <property type="entry name" value="Meth_synthase_dom"/>
</dbReference>